<keyword evidence="8" id="KW-0249">Electron transport</keyword>
<keyword evidence="6" id="KW-0679">Respiratory chain</keyword>
<evidence type="ECO:0000256" key="12">
    <source>
        <dbReference type="PIRSR" id="PIRSR619342-50"/>
    </source>
</evidence>
<dbReference type="OrthoDB" id="9992197at2759"/>
<evidence type="ECO:0000256" key="1">
    <source>
        <dbReference type="ARBA" id="ARBA00003195"/>
    </source>
</evidence>
<comment type="function">
    <text evidence="1">Accessory subunit of the mitochondrial membrane respiratory chain NADH dehydrogenase (Complex I), that is believed not to be involved in catalysis. Complex I functions in the transfer of electrons from NADH to the respiratory chain. The immediate electron acceptor for the enzyme is believed to be ubiquinone.</text>
</comment>
<dbReference type="PANTHER" id="PTHR21268">
    <property type="entry name" value="NADH DEHYDROGENASE [UBIQUINONE] IRON-SULFUR PROTEIN 5"/>
    <property type="match status" value="1"/>
</dbReference>
<keyword evidence="10" id="KW-0472">Membrane</keyword>
<dbReference type="FunCoup" id="E2AYL7">
    <property type="interactions" value="253"/>
</dbReference>
<dbReference type="GO" id="GO:0005743">
    <property type="term" value="C:mitochondrial inner membrane"/>
    <property type="evidence" value="ECO:0007669"/>
    <property type="project" value="UniProtKB-SubCell"/>
</dbReference>
<accession>E2AYL7</accession>
<keyword evidence="14" id="KW-1185">Reference proteome</keyword>
<evidence type="ECO:0000256" key="3">
    <source>
        <dbReference type="ARBA" id="ARBA00004637"/>
    </source>
</evidence>
<organism evidence="14">
    <name type="scientific">Camponotus floridanus</name>
    <name type="common">Florida carpenter ant</name>
    <dbReference type="NCBI Taxonomy" id="104421"/>
    <lineage>
        <taxon>Eukaryota</taxon>
        <taxon>Metazoa</taxon>
        <taxon>Ecdysozoa</taxon>
        <taxon>Arthropoda</taxon>
        <taxon>Hexapoda</taxon>
        <taxon>Insecta</taxon>
        <taxon>Pterygota</taxon>
        <taxon>Neoptera</taxon>
        <taxon>Endopterygota</taxon>
        <taxon>Hymenoptera</taxon>
        <taxon>Apocrita</taxon>
        <taxon>Aculeata</taxon>
        <taxon>Formicoidea</taxon>
        <taxon>Formicidae</taxon>
        <taxon>Formicinae</taxon>
        <taxon>Camponotus</taxon>
    </lineage>
</organism>
<dbReference type="InParanoid" id="E2AYL7"/>
<gene>
    <name evidence="13" type="ORF">EAG_03400</name>
</gene>
<dbReference type="AlphaFoldDB" id="E2AYL7"/>
<dbReference type="PANTHER" id="PTHR21268:SF2">
    <property type="entry name" value="NADH DEHYDROGENASE [UBIQUINONE] IRON-SULFUR PROTEIN 5"/>
    <property type="match status" value="1"/>
</dbReference>
<keyword evidence="9" id="KW-0496">Mitochondrion</keyword>
<dbReference type="KEGG" id="cfo:105257416"/>
<reference evidence="13 14" key="1">
    <citation type="journal article" date="2010" name="Science">
        <title>Genomic comparison of the ants Camponotus floridanus and Harpegnathos saltator.</title>
        <authorList>
            <person name="Bonasio R."/>
            <person name="Zhang G."/>
            <person name="Ye C."/>
            <person name="Mutti N.S."/>
            <person name="Fang X."/>
            <person name="Qin N."/>
            <person name="Donahue G."/>
            <person name="Yang P."/>
            <person name="Li Q."/>
            <person name="Li C."/>
            <person name="Zhang P."/>
            <person name="Huang Z."/>
            <person name="Berger S.L."/>
            <person name="Reinberg D."/>
            <person name="Wang J."/>
            <person name="Liebig J."/>
        </authorList>
    </citation>
    <scope>NUCLEOTIDE SEQUENCE [LARGE SCALE GENOMIC DNA]</scope>
    <source>
        <strain evidence="14">C129</strain>
    </source>
</reference>
<comment type="similarity">
    <text evidence="4">Belongs to the complex I NDUFS5 subunit family.</text>
</comment>
<evidence type="ECO:0000256" key="2">
    <source>
        <dbReference type="ARBA" id="ARBA00004569"/>
    </source>
</evidence>
<evidence type="ECO:0000256" key="8">
    <source>
        <dbReference type="ARBA" id="ARBA00022982"/>
    </source>
</evidence>
<keyword evidence="7" id="KW-0999">Mitochondrion inner membrane</keyword>
<feature type="disulfide bond" evidence="12">
    <location>
        <begin position="47"/>
        <end position="60"/>
    </location>
</feature>
<keyword evidence="5" id="KW-0813">Transport</keyword>
<evidence type="ECO:0000256" key="6">
    <source>
        <dbReference type="ARBA" id="ARBA00022660"/>
    </source>
</evidence>
<sequence length="109" mass="13173">MLDHENINASKYCAPMFKGPVTDLFNQTRSLEFCKECADYELKYVDCLEAYGYHRGKKECRLLLEDMYECVMKIKRIKRVEVMMQERERQYKNGQREKLWAETPPLDQY</sequence>
<evidence type="ECO:0000256" key="5">
    <source>
        <dbReference type="ARBA" id="ARBA00022448"/>
    </source>
</evidence>
<evidence type="ECO:0000256" key="11">
    <source>
        <dbReference type="ARBA" id="ARBA00023157"/>
    </source>
</evidence>
<name>E2AYL7_CAMFO</name>
<dbReference type="PROSITE" id="PS51808">
    <property type="entry name" value="CHCH"/>
    <property type="match status" value="1"/>
</dbReference>
<feature type="disulfide bond" evidence="12">
    <location>
        <begin position="37"/>
        <end position="70"/>
    </location>
</feature>
<protein>
    <submittedName>
        <fullName evidence="13">Uncharacterized protein</fullName>
    </submittedName>
</protein>
<evidence type="ECO:0000256" key="4">
    <source>
        <dbReference type="ARBA" id="ARBA00007372"/>
    </source>
</evidence>
<dbReference type="STRING" id="104421.E2AYL7"/>
<keyword evidence="11 12" id="KW-1015">Disulfide bond</keyword>
<evidence type="ECO:0000313" key="14">
    <source>
        <dbReference type="Proteomes" id="UP000000311"/>
    </source>
</evidence>
<proteinExistence type="inferred from homology"/>
<evidence type="ECO:0000256" key="7">
    <source>
        <dbReference type="ARBA" id="ARBA00022792"/>
    </source>
</evidence>
<dbReference type="InterPro" id="IPR019342">
    <property type="entry name" value="NADH_UbQ_OxRdtase_FeS-su5"/>
</dbReference>
<dbReference type="Proteomes" id="UP000000311">
    <property type="component" value="Unassembled WGS sequence"/>
</dbReference>
<dbReference type="EMBL" id="GL443930">
    <property type="protein sequence ID" value="EFN61468.1"/>
    <property type="molecule type" value="Genomic_DNA"/>
</dbReference>
<dbReference type="Pfam" id="PF10200">
    <property type="entry name" value="Ndufs5"/>
    <property type="match status" value="1"/>
</dbReference>
<evidence type="ECO:0000256" key="9">
    <source>
        <dbReference type="ARBA" id="ARBA00023128"/>
    </source>
</evidence>
<evidence type="ECO:0000313" key="13">
    <source>
        <dbReference type="EMBL" id="EFN61468.1"/>
    </source>
</evidence>
<comment type="subcellular location">
    <subcellularLocation>
        <location evidence="3">Mitochondrion inner membrane</location>
        <topology evidence="3">Peripheral membrane protein</topology>
    </subcellularLocation>
    <subcellularLocation>
        <location evidence="2">Mitochondrion intermembrane space</location>
    </subcellularLocation>
</comment>
<dbReference type="OMA" id="QECAFMT"/>
<evidence type="ECO:0000256" key="10">
    <source>
        <dbReference type="ARBA" id="ARBA00023136"/>
    </source>
</evidence>
<dbReference type="GO" id="GO:0005758">
    <property type="term" value="C:mitochondrial intermembrane space"/>
    <property type="evidence" value="ECO:0007669"/>
    <property type="project" value="UniProtKB-SubCell"/>
</dbReference>